<proteinExistence type="predicted"/>
<dbReference type="Pfam" id="PF09250">
    <property type="entry name" value="Prim-Pol"/>
    <property type="match status" value="1"/>
</dbReference>
<gene>
    <name evidence="2" type="ORF">LX15_001153</name>
</gene>
<dbReference type="InterPro" id="IPR015330">
    <property type="entry name" value="DNA_primase/pol_bifunc_N"/>
</dbReference>
<reference evidence="2 3" key="1">
    <citation type="submission" date="2022-06" db="EMBL/GenBank/DDBJ databases">
        <title>Genomic Encyclopedia of Archaeal and Bacterial Type Strains, Phase II (KMG-II): from individual species to whole genera.</title>
        <authorList>
            <person name="Goeker M."/>
        </authorList>
    </citation>
    <scope>NUCLEOTIDE SEQUENCE [LARGE SCALE GENOMIC DNA]</scope>
    <source>
        <strain evidence="2 3">DSM 40477</strain>
    </source>
</reference>
<dbReference type="Proteomes" id="UP001205311">
    <property type="component" value="Unassembled WGS sequence"/>
</dbReference>
<organism evidence="2 3">
    <name type="scientific">Streptoalloteichus tenebrarius (strain ATCC 17920 / DSM 40477 / JCM 4838 / CBS 697.72 / NBRC 16177 / NCIMB 11028 / NRRL B-12390 / A12253. 1 / ISP 5477)</name>
    <name type="common">Streptomyces tenebrarius</name>
    <dbReference type="NCBI Taxonomy" id="1933"/>
    <lineage>
        <taxon>Bacteria</taxon>
        <taxon>Bacillati</taxon>
        <taxon>Actinomycetota</taxon>
        <taxon>Actinomycetes</taxon>
        <taxon>Pseudonocardiales</taxon>
        <taxon>Pseudonocardiaceae</taxon>
        <taxon>Streptoalloteichus</taxon>
    </lineage>
</organism>
<evidence type="ECO:0000259" key="1">
    <source>
        <dbReference type="Pfam" id="PF09250"/>
    </source>
</evidence>
<dbReference type="RefSeq" id="WP_253668427.1">
    <property type="nucleotide sequence ID" value="NZ_JAMTCP010000004.1"/>
</dbReference>
<evidence type="ECO:0000313" key="3">
    <source>
        <dbReference type="Proteomes" id="UP001205311"/>
    </source>
</evidence>
<name>A0ABT1HPN1_STRSD</name>
<keyword evidence="3" id="KW-1185">Reference proteome</keyword>
<sequence length="185" mass="20026">MTSLHPMPGLALTEARDAVVAYASHRWPIVPGDPTFLPVVRPCGSSPSLSVTQALESWTHAPYPILLPCGQGIDAAEIPAGDTHRVVHALRESGALGPIILTRHGSWLLLVSSGPPLHPSLGVRVLGAGSWVVLPPTKQYGHPCRWRVSPQAVDWAIPPRDLLQDALFRAWRAPVPTEHQRSRSL</sequence>
<protein>
    <submittedName>
        <fullName evidence="2">Bifunctional DNA primase/polymerase, N-terminal</fullName>
    </submittedName>
</protein>
<accession>A0ABT1HPN1</accession>
<evidence type="ECO:0000313" key="2">
    <source>
        <dbReference type="EMBL" id="MCP2257468.1"/>
    </source>
</evidence>
<comment type="caution">
    <text evidence="2">The sequence shown here is derived from an EMBL/GenBank/DDBJ whole genome shotgun (WGS) entry which is preliminary data.</text>
</comment>
<dbReference type="EMBL" id="JAMTCP010000004">
    <property type="protein sequence ID" value="MCP2257468.1"/>
    <property type="molecule type" value="Genomic_DNA"/>
</dbReference>
<feature type="domain" description="DNA primase/polymerase bifunctional N-terminal" evidence="1">
    <location>
        <begin position="21"/>
        <end position="153"/>
    </location>
</feature>